<dbReference type="InterPro" id="IPR011042">
    <property type="entry name" value="6-blade_b-propeller_TolB-like"/>
</dbReference>
<dbReference type="PANTHER" id="PTHR19328:SF75">
    <property type="entry name" value="ALDOSE SUGAR DEHYDROGENASE YLII"/>
    <property type="match status" value="1"/>
</dbReference>
<comment type="caution">
    <text evidence="4">The sequence shown here is derived from an EMBL/GenBank/DDBJ whole genome shotgun (WGS) entry which is preliminary data.</text>
</comment>
<keyword evidence="5" id="KW-1185">Reference proteome</keyword>
<name>A0A432MLT5_9BACT</name>
<accession>A0A432MLT5</accession>
<dbReference type="AlphaFoldDB" id="A0A432MLT5"/>
<evidence type="ECO:0000259" key="3">
    <source>
        <dbReference type="Pfam" id="PF07995"/>
    </source>
</evidence>
<dbReference type="OrthoDB" id="9770043at2"/>
<dbReference type="Pfam" id="PF07995">
    <property type="entry name" value="GSDH"/>
    <property type="match status" value="1"/>
</dbReference>
<evidence type="ECO:0000256" key="1">
    <source>
        <dbReference type="SAM" id="MobiDB-lite"/>
    </source>
</evidence>
<dbReference type="InterPro" id="IPR012938">
    <property type="entry name" value="Glc/Sorbosone_DH"/>
</dbReference>
<reference evidence="4 5" key="1">
    <citation type="submission" date="2018-12" db="EMBL/GenBank/DDBJ databases">
        <authorList>
            <person name="Toschakov S.V."/>
        </authorList>
    </citation>
    <scope>NUCLEOTIDE SEQUENCE [LARGE SCALE GENOMIC DNA]</scope>
    <source>
        <strain evidence="4 5">GM2012</strain>
    </source>
</reference>
<reference evidence="4 5" key="2">
    <citation type="submission" date="2019-01" db="EMBL/GenBank/DDBJ databases">
        <title>Tautonia sociabilis, a novel thermotolerant planctomycete of Isosphaeraceae family, isolated from a 4000 m deep subterranean habitat.</title>
        <authorList>
            <person name="Kovaleva O.L."/>
            <person name="Elcheninov A.G."/>
            <person name="Van Heerden E."/>
            <person name="Toshchakov S.V."/>
            <person name="Novikov A."/>
            <person name="Bonch-Osmolovskaya E.A."/>
            <person name="Kublanov I.V."/>
        </authorList>
    </citation>
    <scope>NUCLEOTIDE SEQUENCE [LARGE SCALE GENOMIC DNA]</scope>
    <source>
        <strain evidence="4 5">GM2012</strain>
    </source>
</reference>
<dbReference type="RefSeq" id="WP_126724929.1">
    <property type="nucleotide sequence ID" value="NZ_RYZH01000013.1"/>
</dbReference>
<dbReference type="PANTHER" id="PTHR19328">
    <property type="entry name" value="HEDGEHOG-INTERACTING PROTEIN"/>
    <property type="match status" value="1"/>
</dbReference>
<organism evidence="4 5">
    <name type="scientific">Tautonia sociabilis</name>
    <dbReference type="NCBI Taxonomy" id="2080755"/>
    <lineage>
        <taxon>Bacteria</taxon>
        <taxon>Pseudomonadati</taxon>
        <taxon>Planctomycetota</taxon>
        <taxon>Planctomycetia</taxon>
        <taxon>Isosphaerales</taxon>
        <taxon>Isosphaeraceae</taxon>
        <taxon>Tautonia</taxon>
    </lineage>
</organism>
<sequence length="741" mass="82295">MRLSSALVFSLFLGPLLSDPAGVAADDPVTLTGRDRIPWENSKIVGSPDPPLPYKTERAFAGLEVKQPLGLYPEPGTDRLFILQHLNHWAGPGRLLAARDDQEASSVEVLLEVEGIAYGLAFHPDYERNGYVFLGLNGPGSDGKPATQVVRFTVDRNAPHGIDPASRFPIIEWFSNGHNGGDLAFGNDGMLYVSAGDGSSDSDQYLTGQRIDDLLGSMLRIDVDRTEPGRNYAIPPDNPFVDRPGARPEVWAYGLRNPWRVTFDKPSGQLWVGNNGQDLWEQVYLIEKGANYGWSITEGMQIFQAQREQGPDPISPPAADHHHSEARSLTGGQVYRGSKLPELVGAYLYGDWSTGKVWAIKHDGTRVVWHKELVDTPFNITGFGTDHDGEVYIIDQGSGFYRLVPTTEDDLPPHPFPTRLSQTGLFSSVADHIPHPAALPFEVIAPQWVDGATIERFAAVPGLETIPLKPQMNAGGDWSPPSGSAMVQTLSLDVVDEDGQPTRKRIETRLLTRQQGEWIGYSYRWNDDQTDAELVSNEGDNEFFQVPDPDAPDGVREQVWRFPSRTECMVCHSRAAGFLLAFNPMQLDREVGRDGSTANQLLEFERLGLFEEPLPRSWSRRPKLVDPYDDSQPTEERVRSYLHVNCSNCHVEAGGGNSKINLSRTTPIDQMNLIDEEPTHTRFEIPDARIVAPGSPERSILYQRISRRLTGQMPPLMSTEVDRRAVALIGDWIRSLEPTAP</sequence>
<keyword evidence="2" id="KW-0732">Signal</keyword>
<gene>
    <name evidence="4" type="ORF">TsocGM_08770</name>
</gene>
<feature type="domain" description="Glucose/Sorbosone dehydrogenase" evidence="3">
    <location>
        <begin position="105"/>
        <end position="396"/>
    </location>
</feature>
<dbReference type="SUPFAM" id="SSF50952">
    <property type="entry name" value="Soluble quinoprotein glucose dehydrogenase"/>
    <property type="match status" value="1"/>
</dbReference>
<evidence type="ECO:0000313" key="5">
    <source>
        <dbReference type="Proteomes" id="UP000280296"/>
    </source>
</evidence>
<protein>
    <recommendedName>
        <fullName evidence="3">Glucose/Sorbosone dehydrogenase domain-containing protein</fullName>
    </recommendedName>
</protein>
<dbReference type="Gene3D" id="2.120.10.30">
    <property type="entry name" value="TolB, C-terminal domain"/>
    <property type="match status" value="1"/>
</dbReference>
<feature type="signal peptide" evidence="2">
    <location>
        <begin position="1"/>
        <end position="25"/>
    </location>
</feature>
<feature type="region of interest" description="Disordered" evidence="1">
    <location>
        <begin position="306"/>
        <end position="331"/>
    </location>
</feature>
<dbReference type="Proteomes" id="UP000280296">
    <property type="component" value="Unassembled WGS sequence"/>
</dbReference>
<evidence type="ECO:0000256" key="2">
    <source>
        <dbReference type="SAM" id="SignalP"/>
    </source>
</evidence>
<proteinExistence type="predicted"/>
<dbReference type="InterPro" id="IPR011041">
    <property type="entry name" value="Quinoprot_gluc/sorb_DH_b-prop"/>
</dbReference>
<evidence type="ECO:0000313" key="4">
    <source>
        <dbReference type="EMBL" id="RUL88219.1"/>
    </source>
</evidence>
<dbReference type="EMBL" id="RYZH01000013">
    <property type="protein sequence ID" value="RUL88219.1"/>
    <property type="molecule type" value="Genomic_DNA"/>
</dbReference>
<feature type="chain" id="PRO_5019107195" description="Glucose/Sorbosone dehydrogenase domain-containing protein" evidence="2">
    <location>
        <begin position="26"/>
        <end position="741"/>
    </location>
</feature>